<name>A0A7J7DLP2_TRIWF</name>
<reference evidence="9 10" key="1">
    <citation type="journal article" date="2020" name="Nat. Commun.">
        <title>Genome of Tripterygium wilfordii and identification of cytochrome P450 involved in triptolide biosynthesis.</title>
        <authorList>
            <person name="Tu L."/>
            <person name="Su P."/>
            <person name="Zhang Z."/>
            <person name="Gao L."/>
            <person name="Wang J."/>
            <person name="Hu T."/>
            <person name="Zhou J."/>
            <person name="Zhang Y."/>
            <person name="Zhao Y."/>
            <person name="Liu Y."/>
            <person name="Song Y."/>
            <person name="Tong Y."/>
            <person name="Lu Y."/>
            <person name="Yang J."/>
            <person name="Xu C."/>
            <person name="Jia M."/>
            <person name="Peters R.J."/>
            <person name="Huang L."/>
            <person name="Gao W."/>
        </authorList>
    </citation>
    <scope>NUCLEOTIDE SEQUENCE [LARGE SCALE GENOMIC DNA]</scope>
    <source>
        <strain evidence="10">cv. XIE 37</strain>
        <tissue evidence="9">Leaf</tissue>
    </source>
</reference>
<feature type="transmembrane region" description="Helical" evidence="8">
    <location>
        <begin position="38"/>
        <end position="56"/>
    </location>
</feature>
<dbReference type="AlphaFoldDB" id="A0A7J7DLP2"/>
<accession>A0A7J7DLP2</accession>
<dbReference type="InParanoid" id="A0A7J7DLP2"/>
<dbReference type="EC" id="2.4.1.-" evidence="8"/>
<dbReference type="EMBL" id="JAAARO010000006">
    <property type="protein sequence ID" value="KAF5747238.1"/>
    <property type="molecule type" value="Genomic_DNA"/>
</dbReference>
<dbReference type="GO" id="GO:0016757">
    <property type="term" value="F:glycosyltransferase activity"/>
    <property type="evidence" value="ECO:0007669"/>
    <property type="project" value="UniProtKB-UniRule"/>
</dbReference>
<dbReference type="GO" id="GO:0016020">
    <property type="term" value="C:membrane"/>
    <property type="evidence" value="ECO:0007669"/>
    <property type="project" value="UniProtKB-SubCell"/>
</dbReference>
<protein>
    <recommendedName>
        <fullName evidence="8">Glycosyltransferase family 92 protein</fullName>
        <ecNumber evidence="8">2.4.1.-</ecNumber>
    </recommendedName>
</protein>
<keyword evidence="6 8" id="KW-1133">Transmembrane helix</keyword>
<proteinExistence type="inferred from homology"/>
<evidence type="ECO:0000256" key="4">
    <source>
        <dbReference type="ARBA" id="ARBA00022679"/>
    </source>
</evidence>
<dbReference type="Pfam" id="PF01697">
    <property type="entry name" value="Glyco_transf_92"/>
    <property type="match status" value="1"/>
</dbReference>
<evidence type="ECO:0000256" key="8">
    <source>
        <dbReference type="RuleBase" id="RU366017"/>
    </source>
</evidence>
<dbReference type="GO" id="GO:0005737">
    <property type="term" value="C:cytoplasm"/>
    <property type="evidence" value="ECO:0007669"/>
    <property type="project" value="TreeGrafter"/>
</dbReference>
<evidence type="ECO:0000256" key="5">
    <source>
        <dbReference type="ARBA" id="ARBA00022692"/>
    </source>
</evidence>
<dbReference type="Proteomes" id="UP000593562">
    <property type="component" value="Unassembled WGS sequence"/>
</dbReference>
<dbReference type="PANTHER" id="PTHR21461:SF69">
    <property type="entry name" value="GLYCOSYLTRANSFERASE FAMILY 92 PROTEIN"/>
    <property type="match status" value="1"/>
</dbReference>
<evidence type="ECO:0000313" key="9">
    <source>
        <dbReference type="EMBL" id="KAF5747238.1"/>
    </source>
</evidence>
<dbReference type="InterPro" id="IPR008166">
    <property type="entry name" value="Glyco_transf_92"/>
</dbReference>
<keyword evidence="10" id="KW-1185">Reference proteome</keyword>
<dbReference type="PANTHER" id="PTHR21461">
    <property type="entry name" value="GLYCOSYLTRANSFERASE FAMILY 92 PROTEIN"/>
    <property type="match status" value="1"/>
</dbReference>
<organism evidence="9 10">
    <name type="scientific">Tripterygium wilfordii</name>
    <name type="common">Thunder God vine</name>
    <dbReference type="NCBI Taxonomy" id="458696"/>
    <lineage>
        <taxon>Eukaryota</taxon>
        <taxon>Viridiplantae</taxon>
        <taxon>Streptophyta</taxon>
        <taxon>Embryophyta</taxon>
        <taxon>Tracheophyta</taxon>
        <taxon>Spermatophyta</taxon>
        <taxon>Magnoliopsida</taxon>
        <taxon>eudicotyledons</taxon>
        <taxon>Gunneridae</taxon>
        <taxon>Pentapetalae</taxon>
        <taxon>rosids</taxon>
        <taxon>fabids</taxon>
        <taxon>Celastrales</taxon>
        <taxon>Celastraceae</taxon>
        <taxon>Tripterygium</taxon>
    </lineage>
</organism>
<evidence type="ECO:0000256" key="2">
    <source>
        <dbReference type="ARBA" id="ARBA00007647"/>
    </source>
</evidence>
<comment type="subcellular location">
    <subcellularLocation>
        <location evidence="1">Membrane</location>
        <topology evidence="1">Single-pass membrane protein</topology>
    </subcellularLocation>
</comment>
<sequence length="599" mass="68391">MNPRPWQLQRNLSFPSALAKGNFVVIVETMRRRANSKVCFCAFLSLFAFLSISFYGSSRDVYYQADLNFPPIRPKITYPSSHAITENVEELTGRLNSGGSTVRDSSVESVSVLLPDWEVLMIVSPGSVVNSGERLWCLYANNATSKAIFAGVLPSTNQTTFKCWFPESARRRKMFLQPVLLTRSPEKEKSSEAAPIMIKWRFMAYESFSTEDDVVLFVKGVNNRQGINRSPSDFKCVFGNNGVKTAVTSSTQEVFRCPHPNLTEVDSGGDDERLQIKVSLEISGENLVVPSVAYYTPPSTIALPRRKSLLCACTMVYNAAKFLREWVTYHSKIGVDRFILYDNDSDDDLQTVVKDLNQEGYAMETLLWIWPKTQEAGFSHGAVYVNDSCTWMMYTDVDEFIFAPNWNNSEHPSDQMLKSLLPDTAKSSSSKQRHHHHRIGQVSFSCNEFGPSDQKQHPVEGVTQGYTCRRQEENRHKSIVLLDAIDHSLLNVIHHFGLKENYRSKQVRMEVGLVNHYKYQTWPEFKSKFRRRVSAYVVDWRKASNPNSKDRTPGLGFEPIEPKGWAHKFCEVRDERLKLLTQAWFGNQTSNGLKMAWQR</sequence>
<evidence type="ECO:0000256" key="7">
    <source>
        <dbReference type="ARBA" id="ARBA00023136"/>
    </source>
</evidence>
<comment type="caution">
    <text evidence="9">The sequence shown here is derived from an EMBL/GenBank/DDBJ whole genome shotgun (WGS) entry which is preliminary data.</text>
</comment>
<evidence type="ECO:0000313" key="10">
    <source>
        <dbReference type="Proteomes" id="UP000593562"/>
    </source>
</evidence>
<keyword evidence="4 8" id="KW-0808">Transferase</keyword>
<keyword evidence="5 8" id="KW-0812">Transmembrane</keyword>
<keyword evidence="7 8" id="KW-0472">Membrane</keyword>
<comment type="similarity">
    <text evidence="2 8">Belongs to the glycosyltransferase 92 family.</text>
</comment>
<evidence type="ECO:0000256" key="1">
    <source>
        <dbReference type="ARBA" id="ARBA00004167"/>
    </source>
</evidence>
<evidence type="ECO:0000256" key="3">
    <source>
        <dbReference type="ARBA" id="ARBA00022676"/>
    </source>
</evidence>
<evidence type="ECO:0000256" key="6">
    <source>
        <dbReference type="ARBA" id="ARBA00022989"/>
    </source>
</evidence>
<dbReference type="FunCoup" id="A0A7J7DLP2">
    <property type="interactions" value="1"/>
</dbReference>
<gene>
    <name evidence="9" type="ORF">HS088_TW06G01419</name>
</gene>
<keyword evidence="3 8" id="KW-0328">Glycosyltransferase</keyword>